<dbReference type="InterPro" id="IPR011320">
    <property type="entry name" value="RNase_H1_N"/>
</dbReference>
<dbReference type="CDD" id="cd01647">
    <property type="entry name" value="RT_LTR"/>
    <property type="match status" value="1"/>
</dbReference>
<sequence>MQYTTPDRDEFAKQIQELLDANLIEPSKSPHFSPAFLVNKHSEQKRGKRRMVINYKKLNDHTIGDGYLLPRKDELLDQIRGKKLFSSFDCKSGFWQVLLDDSSQSLTAFTCPQGHFQWKVMPFGLKQAPSIFQRHMDETFKGFESFCRVYVDDIIVFSNNDKDHITHVTKVLDRCKDIGVILSLPKAQLFKETINFLGLIIDKGQIRLQSHIGSYKQGRLTLSLSRVIKDMSRSDIVEEINDLDIKIAKTQKRIQEKQLKLERLTEKRGKLSLKLDTKPLSAEGLLERFSEKMAVAKETSQSSQTPSSPEDLVISKPKILDQGIQKIESAYKASNPYYVPEAHKCYVIFAGPKAGVYREWSTVQPLVSGKPYAYQGYKNYELARKAFYDYCVKHNTPLQSVPQMITPVDIIQPKVSKVPTFADKAKMPASPVVNRAFARFNKIKAINPDDHEFIPLETFDHYYALAESTCSDEQNHFFISETKGFRLFNVTIGASPKFVQTLFYCGLLNAAYPSPNLKEISLLPPKILVAVKHYRQKVLQDPERRVYLSFKSSFLDWEETEDETDSLRNYPAYHYIKMGLLRKQIDVRPCTETKNPTPNLHQALPELRAQTLGHVLKKIRTSLFTDSKVRINHQSDHVLLATDSLQSISPEDCQRIERFEKQFYCNDLAISVATKRKFCSYASEDHKCDFCLEDDKMETCSSNSGEHSEDSCQPGKLRVADEM</sequence>
<dbReference type="PANTHER" id="PTHR33064:SF37">
    <property type="entry name" value="RIBONUCLEASE H"/>
    <property type="match status" value="1"/>
</dbReference>
<dbReference type="InterPro" id="IPR051320">
    <property type="entry name" value="Viral_Replic_Matur_Polypro"/>
</dbReference>
<dbReference type="AlphaFoldDB" id="A0A8X7YJX1"/>
<evidence type="ECO:0000256" key="1">
    <source>
        <dbReference type="SAM" id="Coils"/>
    </source>
</evidence>
<feature type="domain" description="Reverse transcriptase" evidence="3">
    <location>
        <begin position="1"/>
        <end position="201"/>
    </location>
</feature>
<dbReference type="OrthoDB" id="852017at2759"/>
<dbReference type="Pfam" id="PF01693">
    <property type="entry name" value="Cauli_VI"/>
    <property type="match status" value="1"/>
</dbReference>
<dbReference type="EMBL" id="JAAWWB010000029">
    <property type="protein sequence ID" value="KAG6746590.1"/>
    <property type="molecule type" value="Genomic_DNA"/>
</dbReference>
<dbReference type="PROSITE" id="PS50878">
    <property type="entry name" value="RT_POL"/>
    <property type="match status" value="1"/>
</dbReference>
<reference evidence="4" key="1">
    <citation type="journal article" date="2020" name="bioRxiv">
        <title>Hybrid origin of Populus tomentosa Carr. identified through genome sequencing and phylogenomic analysis.</title>
        <authorList>
            <person name="An X."/>
            <person name="Gao K."/>
            <person name="Chen Z."/>
            <person name="Li J."/>
            <person name="Yang X."/>
            <person name="Yang X."/>
            <person name="Zhou J."/>
            <person name="Guo T."/>
            <person name="Zhao T."/>
            <person name="Huang S."/>
            <person name="Miao D."/>
            <person name="Khan W.U."/>
            <person name="Rao P."/>
            <person name="Ye M."/>
            <person name="Lei B."/>
            <person name="Liao W."/>
            <person name="Wang J."/>
            <person name="Ji L."/>
            <person name="Li Y."/>
            <person name="Guo B."/>
            <person name="Mustafa N.S."/>
            <person name="Li S."/>
            <person name="Yun Q."/>
            <person name="Keller S.R."/>
            <person name="Mao J."/>
            <person name="Zhang R."/>
            <person name="Strauss S.H."/>
        </authorList>
    </citation>
    <scope>NUCLEOTIDE SEQUENCE</scope>
    <source>
        <strain evidence="4">GM15</strain>
        <tissue evidence="4">Leaf</tissue>
    </source>
</reference>
<name>A0A8X7YJX1_POPTO</name>
<evidence type="ECO:0000313" key="5">
    <source>
        <dbReference type="Proteomes" id="UP000886885"/>
    </source>
</evidence>
<comment type="caution">
    <text evidence="4">The sequence shown here is derived from an EMBL/GenBank/DDBJ whole genome shotgun (WGS) entry which is preliminary data.</text>
</comment>
<protein>
    <recommendedName>
        <fullName evidence="3">Reverse transcriptase domain-containing protein</fullName>
    </recommendedName>
</protein>
<evidence type="ECO:0000259" key="3">
    <source>
        <dbReference type="PROSITE" id="PS50878"/>
    </source>
</evidence>
<evidence type="ECO:0000256" key="2">
    <source>
        <dbReference type="SAM" id="MobiDB-lite"/>
    </source>
</evidence>
<dbReference type="PANTHER" id="PTHR33064">
    <property type="entry name" value="POL PROTEIN"/>
    <property type="match status" value="1"/>
</dbReference>
<feature type="coiled-coil region" evidence="1">
    <location>
        <begin position="240"/>
        <end position="274"/>
    </location>
</feature>
<evidence type="ECO:0000313" key="4">
    <source>
        <dbReference type="EMBL" id="KAG6746590.1"/>
    </source>
</evidence>
<proteinExistence type="predicted"/>
<accession>A0A8X7YJX1</accession>
<dbReference type="Proteomes" id="UP000886885">
    <property type="component" value="Chromosome 15A"/>
</dbReference>
<organism evidence="4 5">
    <name type="scientific">Populus tomentosa</name>
    <name type="common">Chinese white poplar</name>
    <dbReference type="NCBI Taxonomy" id="118781"/>
    <lineage>
        <taxon>Eukaryota</taxon>
        <taxon>Viridiplantae</taxon>
        <taxon>Streptophyta</taxon>
        <taxon>Embryophyta</taxon>
        <taxon>Tracheophyta</taxon>
        <taxon>Spermatophyta</taxon>
        <taxon>Magnoliopsida</taxon>
        <taxon>eudicotyledons</taxon>
        <taxon>Gunneridae</taxon>
        <taxon>Pentapetalae</taxon>
        <taxon>rosids</taxon>
        <taxon>fabids</taxon>
        <taxon>Malpighiales</taxon>
        <taxon>Salicaceae</taxon>
        <taxon>Saliceae</taxon>
        <taxon>Populus</taxon>
    </lineage>
</organism>
<dbReference type="InterPro" id="IPR000477">
    <property type="entry name" value="RT_dom"/>
</dbReference>
<keyword evidence="1" id="KW-0175">Coiled coil</keyword>
<feature type="region of interest" description="Disordered" evidence="2">
    <location>
        <begin position="700"/>
        <end position="723"/>
    </location>
</feature>
<dbReference type="Pfam" id="PF00078">
    <property type="entry name" value="RVT_1"/>
    <property type="match status" value="1"/>
</dbReference>
<keyword evidence="5" id="KW-1185">Reference proteome</keyword>
<gene>
    <name evidence="4" type="ORF">POTOM_048947</name>
</gene>